<dbReference type="Proteomes" id="UP000534186">
    <property type="component" value="Unassembled WGS sequence"/>
</dbReference>
<organism evidence="1 2">
    <name type="scientific">Tunturiibacter lichenicola</name>
    <dbReference type="NCBI Taxonomy" id="2051959"/>
    <lineage>
        <taxon>Bacteria</taxon>
        <taxon>Pseudomonadati</taxon>
        <taxon>Acidobacteriota</taxon>
        <taxon>Terriglobia</taxon>
        <taxon>Terriglobales</taxon>
        <taxon>Acidobacteriaceae</taxon>
        <taxon>Tunturiibacter</taxon>
    </lineage>
</organism>
<dbReference type="AlphaFoldDB" id="A0A7Y9T3J1"/>
<dbReference type="EMBL" id="JACCCV010000001">
    <property type="protein sequence ID" value="NYF50429.1"/>
    <property type="molecule type" value="Genomic_DNA"/>
</dbReference>
<reference evidence="1 2" key="1">
    <citation type="submission" date="2020-07" db="EMBL/GenBank/DDBJ databases">
        <title>Genomic Encyclopedia of Type Strains, Phase IV (KMG-V): Genome sequencing to study the core and pangenomes of soil and plant-associated prokaryotes.</title>
        <authorList>
            <person name="Whitman W."/>
        </authorList>
    </citation>
    <scope>NUCLEOTIDE SEQUENCE [LARGE SCALE GENOMIC DNA]</scope>
    <source>
        <strain evidence="1 2">M8UP30</strain>
    </source>
</reference>
<sequence>MTHAAAVKSRSSCQQEDAAKCNINRKHLHPYLDEQFSTVGFGEHVTIEIAIAKVVQRTRRNSSGVLANKSIL</sequence>
<comment type="caution">
    <text evidence="1">The sequence shown here is derived from an EMBL/GenBank/DDBJ whole genome shotgun (WGS) entry which is preliminary data.</text>
</comment>
<accession>A0A7Y9T3J1</accession>
<evidence type="ECO:0000313" key="1">
    <source>
        <dbReference type="EMBL" id="NYF50429.1"/>
    </source>
</evidence>
<evidence type="ECO:0000313" key="2">
    <source>
        <dbReference type="Proteomes" id="UP000534186"/>
    </source>
</evidence>
<protein>
    <submittedName>
        <fullName evidence="1">Uncharacterized protein</fullName>
    </submittedName>
</protein>
<gene>
    <name evidence="1" type="ORF">HDF12_000794</name>
</gene>
<name>A0A7Y9T3J1_9BACT</name>
<proteinExistence type="predicted"/>